<dbReference type="InterPro" id="IPR057326">
    <property type="entry name" value="KR_dom"/>
</dbReference>
<evidence type="ECO:0000256" key="2">
    <source>
        <dbReference type="ARBA" id="ARBA00022553"/>
    </source>
</evidence>
<feature type="region of interest" description="C-terminal hotdog fold" evidence="5">
    <location>
        <begin position="26"/>
        <end position="161"/>
    </location>
</feature>
<dbReference type="RefSeq" id="WP_380643462.1">
    <property type="nucleotide sequence ID" value="NZ_JBHSQO010000077.1"/>
</dbReference>
<feature type="non-terminal residue" evidence="10">
    <location>
        <position position="1"/>
    </location>
</feature>
<dbReference type="InterPro" id="IPR014030">
    <property type="entry name" value="Ketoacyl_synth_N"/>
</dbReference>
<feature type="domain" description="Ketosynthase family 3 (KS3)" evidence="8">
    <location>
        <begin position="705"/>
        <end position="1124"/>
    </location>
</feature>
<dbReference type="InterPro" id="IPR009081">
    <property type="entry name" value="PP-bd_ACP"/>
</dbReference>
<dbReference type="Gene3D" id="1.10.1200.10">
    <property type="entry name" value="ACP-like"/>
    <property type="match status" value="2"/>
</dbReference>
<evidence type="ECO:0000313" key="11">
    <source>
        <dbReference type="Proteomes" id="UP001596220"/>
    </source>
</evidence>
<dbReference type="InterPro" id="IPR013968">
    <property type="entry name" value="PKS_KR"/>
</dbReference>
<dbReference type="InterPro" id="IPR050091">
    <property type="entry name" value="PKS_NRPS_Biosynth_Enz"/>
</dbReference>
<dbReference type="InterPro" id="IPR016036">
    <property type="entry name" value="Malonyl_transacylase_ACP-bd"/>
</dbReference>
<dbReference type="SUPFAM" id="SSF51735">
    <property type="entry name" value="NAD(P)-binding Rossmann-fold domains"/>
    <property type="match status" value="4"/>
</dbReference>
<dbReference type="Pfam" id="PF02801">
    <property type="entry name" value="Ketoacyl-synt_C"/>
    <property type="match status" value="1"/>
</dbReference>
<dbReference type="Pfam" id="PF00698">
    <property type="entry name" value="Acyl_transf_1"/>
    <property type="match status" value="1"/>
</dbReference>
<dbReference type="CDD" id="cd00833">
    <property type="entry name" value="PKS"/>
    <property type="match status" value="1"/>
</dbReference>
<dbReference type="InterPro" id="IPR055123">
    <property type="entry name" value="SpnB-like_Rossmann"/>
</dbReference>
<dbReference type="InterPro" id="IPR049551">
    <property type="entry name" value="PKS_DH_C"/>
</dbReference>
<dbReference type="SUPFAM" id="SSF52151">
    <property type="entry name" value="FabD/lysophospholipase-like"/>
    <property type="match status" value="1"/>
</dbReference>
<evidence type="ECO:0000313" key="10">
    <source>
        <dbReference type="EMBL" id="MFC6094832.1"/>
    </source>
</evidence>
<dbReference type="SUPFAM" id="SSF53901">
    <property type="entry name" value="Thiolase-like"/>
    <property type="match status" value="1"/>
</dbReference>
<sequence>AAPTGHAGGTTTPAAGAPTEWPPADAEPVDLAGFYERAAADGFAYGPVFRGLTSVWRAGGAVHVETDLPEEHRAAAGAFGVHPALLDAVLQAVGFAGLEGGRLPFSWRGATLHATGATALRATVAPTGRNEVSLHVTDGAGDPVATVDGLVLREVAAGQVTGPTARDALFGVDWVPVRTAEATTAGCAALGAPVPGLDLPVYPDLADLVAAQEPPSAVAVVVDRAGGTVPEAVRATAGAALDLLRRWFAEPRLADTRLVLVTSGATGDDPDPALAAAWGLARTAQTENPGRVTLVDLDGTPASAAALPGAVATGEPQLALRDGNARAARLVRVTARPAEPWTGTVLITGGTGGLGALLARHLVTAHGVGHLVLAGRRGPDAPGAADLAADLTGLGARVDVVRCDTTDRDRVAALLAEHTPAAVVHAAGVLDDGVLDSLDQARLDRVIGPKVDAAWHLHELFAGPLVLFSSVAGVLGAAGQGNYAAANAALDALAAHRAARGLPVRSLAWGAWARAEGMLGGLAEADVARMNRSGLPPLGEELGLALFDAAAFGDLDRPAVLPVRVDLAALRAAPEVPPLFRALVKPTARRAAAGAGELVRALRDRSPAERLRFVLDQVRAQVAQVLGHASAGEIEPERAFGEIGFDSLTAVELRNNLTAATGLRLPATLVFDHPTPLALAEHVLSEVDGAPVAAAPTASTAAADDDPVVIVGMACRYPGGITTPEELWRFLAAGGDAVTGFPDDRGWDLDGVDDLEVSRDVLRGGFLHDAGEFDADFFGMSPREAVATDAQQRLLLETSWEACERAGVPPRTLRGSRTGVFVGVMYSDYGMLLRGDPETGGYQGNGSAGSVASGRVSYTLGLEGPAVTVDTACSSSLVALHLAAQSLRSGECSLALAGGVTVMATPTPFAEFIAQRGLSSDGRCKSFSDTADGVGWSEGVGVLVLERLSDARRNGHEVLAVVRGSAVNQDGASNGLTAPNGPSQQRVIRQALAGGGLRPSDVDVVEAHGTGTTLGDPIEAQALLATYGQDRETPLLLGSVKSNLGHTQAAAGVAGIIKVVLAMRYGRLPRTLHVTEPSRQVDWTEGSVRLLTEAVDWPDTGRPRRAGVSSFGISGTNAHVVVEQPPAAPVAARREVGAVPWVLSARSGGALRAQAARLLDHLLDRAEDPAAVGRTLAAGRSALEHRAVVVGTTDEERHAGLAALAAGRTAPGLVEAVVRDAPRVALLFAGQGAQRVGMGLGLAARFPVFAAALDEVTAEVEAELGASGQDVSGPGASLRDVVAGGDRLDDTAFAQPALYCLEVALHRLVESFGVLPDVLVGHSIGEIAAARVAGVLSGPDAAKLVVARGRLMSALPAGGAMAAVRASEEEVRPLLDARVDLAAVNGPNAVVVAGDAAAVEDLAAHFAALGRKTTRLRVSHAFHSPLVEPVLDAFREVVAGLSFAEPRVPIVSTVTGGAADVTDPEYWVRHVRATVRYHDAVAWCRDNGVGVLLELGPDGTLTALAEETLDGAAVALPVLRGDRDEHTSAVTALARLHAEGVGVDLAPLFAGADRADLPTYAFQHRRFWPKPQVQAGDATSIGLGAAVHPMLGGAVELPDSDGLLGTGRLSTRTHPWLADHVVFGTTLVPGTAVLELAVWAGDRVGCGTVRELTLEAPLALPEAGAQVQVTVGGADERGERAVRVHSRTSADAPWLRNASGVLASSVEAPAPLPEEWPPAGADPVDLTDVYERFADSGFDYGPAFRCLRAAWRRAGEVFVELALPDPAAAAGFVLHPGLFDAALQASALLDLTGAGTPLLPFNWGDATVHASGATALRVRLAPDGDAVALTATDPAGAPVVSVRSLALRAVDPAALGATAPDPDPLLRVAWTPVRVTPGEGRWAPLAEADRDDLPDVVLAEPPATVGLPAPEAVRVTTGWALGVLHDWLADPRCADALLVFGTRAGVDSAGSNSVGSNSAGVGSAGIDSTDADAVDIAAAAVWGLVRSAQAEHPGRFALVDADHPGAALAAALASGEDQVAVRGDEVRVPRLVPVGATAPEYPAWDPDGTVLITGGTGGLGGLLARHLAGRGVRDLLLVSRRGAAADGVDELVAALAALGSRARVAACDVADRDAVADLLGGVEHLAAVVHTAGVLDDGVVDALTPDRFDTVLRPKLDAAWHLHELTDVPLVLYSSVAGTFGNAGQANYAAANAALDALAEHRRASGLPGQSLVWGAWSADAGMTGGLSDAELARLARLGTPALTPAEGLDRFDRAVALPDPVVVALRLDKAALRAAGAVPPLLSALVPPPARRAAEAVSADLAERLRALPAEERLAAVHAVVSDEVAAVLGHERAGSGGGHDFDPGRGFTDLGFDSLTAVELRNRLGAVSGLRLPATLVFDHPTVDAVSRLLLDGLAPEEPDGARAAVAELDRLDRVLADVGAGDPDARQEITDRLRSLLLRWTGDPVAEPSAVGARISTAGADDLFDFIDNELRID</sequence>
<dbReference type="InterPro" id="IPR014031">
    <property type="entry name" value="Ketoacyl_synth_C"/>
</dbReference>
<dbReference type="SMART" id="SM00827">
    <property type="entry name" value="PKS_AT"/>
    <property type="match status" value="1"/>
</dbReference>
<feature type="domain" description="Carrier" evidence="7">
    <location>
        <begin position="2316"/>
        <end position="2396"/>
    </location>
</feature>
<evidence type="ECO:0000256" key="4">
    <source>
        <dbReference type="ARBA" id="ARBA00023315"/>
    </source>
</evidence>
<keyword evidence="3" id="KW-0808">Transferase</keyword>
<evidence type="ECO:0000256" key="3">
    <source>
        <dbReference type="ARBA" id="ARBA00022679"/>
    </source>
</evidence>
<reference evidence="11" key="1">
    <citation type="journal article" date="2019" name="Int. J. Syst. Evol. Microbiol.">
        <title>The Global Catalogue of Microorganisms (GCM) 10K type strain sequencing project: providing services to taxonomists for standard genome sequencing and annotation.</title>
        <authorList>
            <consortium name="The Broad Institute Genomics Platform"/>
            <consortium name="The Broad Institute Genome Sequencing Center for Infectious Disease"/>
            <person name="Wu L."/>
            <person name="Ma J."/>
        </authorList>
    </citation>
    <scope>NUCLEOTIDE SEQUENCE [LARGE SCALE GENOMIC DNA]</scope>
    <source>
        <strain evidence="11">CGMCC 4.7246</strain>
    </source>
</reference>
<feature type="region of interest" description="C-terminal hotdog fold" evidence="5">
    <location>
        <begin position="1721"/>
        <end position="1856"/>
    </location>
</feature>
<dbReference type="InterPro" id="IPR042104">
    <property type="entry name" value="PKS_dehydratase_sf"/>
</dbReference>
<feature type="domain" description="PKS/mFAS DH" evidence="9">
    <location>
        <begin position="1588"/>
        <end position="1856"/>
    </location>
</feature>
<evidence type="ECO:0000256" key="1">
    <source>
        <dbReference type="ARBA" id="ARBA00022450"/>
    </source>
</evidence>
<protein>
    <submittedName>
        <fullName evidence="10">SDR family NAD(P)-dependent oxidoreductase</fullName>
    </submittedName>
</protein>
<dbReference type="Pfam" id="PF21089">
    <property type="entry name" value="PKS_DH_N"/>
    <property type="match status" value="1"/>
</dbReference>
<dbReference type="SMART" id="SM00826">
    <property type="entry name" value="PKS_DH"/>
    <property type="match status" value="1"/>
</dbReference>
<dbReference type="Pfam" id="PF00550">
    <property type="entry name" value="PP-binding"/>
    <property type="match status" value="2"/>
</dbReference>
<dbReference type="Pfam" id="PF16197">
    <property type="entry name" value="KAsynt_C_assoc"/>
    <property type="match status" value="1"/>
</dbReference>
<keyword evidence="4" id="KW-0012">Acyltransferase</keyword>
<organism evidence="10 11">
    <name type="scientific">Saccharothrix lopnurensis</name>
    <dbReference type="NCBI Taxonomy" id="1670621"/>
    <lineage>
        <taxon>Bacteria</taxon>
        <taxon>Bacillati</taxon>
        <taxon>Actinomycetota</taxon>
        <taxon>Actinomycetes</taxon>
        <taxon>Pseudonocardiales</taxon>
        <taxon>Pseudonocardiaceae</taxon>
        <taxon>Saccharothrix</taxon>
    </lineage>
</organism>
<dbReference type="Gene3D" id="3.30.70.3290">
    <property type="match status" value="1"/>
</dbReference>
<dbReference type="InterPro" id="IPR020841">
    <property type="entry name" value="PKS_Beta-ketoAc_synthase_dom"/>
</dbReference>
<feature type="active site" description="Proton acceptor; for dehydratase activity" evidence="5">
    <location>
        <position position="1620"/>
    </location>
</feature>
<dbReference type="PROSITE" id="PS52019">
    <property type="entry name" value="PKS_MFAS_DH"/>
    <property type="match status" value="2"/>
</dbReference>
<feature type="region of interest" description="N-terminal hotdog fold" evidence="5">
    <location>
        <begin position="1588"/>
        <end position="1709"/>
    </location>
</feature>
<dbReference type="InterPro" id="IPR032821">
    <property type="entry name" value="PKS_assoc"/>
</dbReference>
<dbReference type="PANTHER" id="PTHR43775:SF51">
    <property type="entry name" value="INACTIVE PHENOLPHTHIOCEROL SYNTHESIS POLYKETIDE SYNTHASE TYPE I PKS1-RELATED"/>
    <property type="match status" value="1"/>
</dbReference>
<name>A0ABW1PJ17_9PSEU</name>
<dbReference type="CDD" id="cd08956">
    <property type="entry name" value="KR_3_FAS_SDR_x"/>
    <property type="match status" value="2"/>
</dbReference>
<dbReference type="Gene3D" id="3.10.129.110">
    <property type="entry name" value="Polyketide synthase dehydratase"/>
    <property type="match status" value="2"/>
</dbReference>
<dbReference type="InterPro" id="IPR006162">
    <property type="entry name" value="Ppantetheine_attach_site"/>
</dbReference>
<comment type="caution">
    <text evidence="5">Lacks conserved residue(s) required for the propagation of feature annotation.</text>
</comment>
<dbReference type="InterPro" id="IPR016035">
    <property type="entry name" value="Acyl_Trfase/lysoPLipase"/>
</dbReference>
<dbReference type="Gene3D" id="3.40.47.10">
    <property type="match status" value="1"/>
</dbReference>
<dbReference type="Gene3D" id="3.40.366.10">
    <property type="entry name" value="Malonyl-Coenzyme A Acyl Carrier Protein, domain 2"/>
    <property type="match status" value="1"/>
</dbReference>
<dbReference type="SUPFAM" id="SSF47336">
    <property type="entry name" value="ACP-like"/>
    <property type="match status" value="2"/>
</dbReference>
<feature type="domain" description="PKS/mFAS DH" evidence="9">
    <location>
        <begin position="1"/>
        <end position="161"/>
    </location>
</feature>
<comment type="caution">
    <text evidence="10">The sequence shown here is derived from an EMBL/GenBank/DDBJ whole genome shotgun (WGS) entry which is preliminary data.</text>
</comment>
<dbReference type="SMART" id="SM00823">
    <property type="entry name" value="PKS_PP"/>
    <property type="match status" value="2"/>
</dbReference>
<dbReference type="InterPro" id="IPR036736">
    <property type="entry name" value="ACP-like_sf"/>
</dbReference>
<feature type="region of interest" description="Disordered" evidence="6">
    <location>
        <begin position="1"/>
        <end position="25"/>
    </location>
</feature>
<dbReference type="PROSITE" id="PS52004">
    <property type="entry name" value="KS3_2"/>
    <property type="match status" value="1"/>
</dbReference>
<feature type="compositionally biased region" description="Low complexity" evidence="6">
    <location>
        <begin position="1"/>
        <end position="24"/>
    </location>
</feature>
<feature type="active site" description="Proton donor; for dehydratase activity" evidence="5">
    <location>
        <position position="1780"/>
    </location>
</feature>
<dbReference type="InterPro" id="IPR014043">
    <property type="entry name" value="Acyl_transferase_dom"/>
</dbReference>
<dbReference type="SMART" id="SM01294">
    <property type="entry name" value="PKS_PP_betabranch"/>
    <property type="match status" value="2"/>
</dbReference>
<dbReference type="InterPro" id="IPR049900">
    <property type="entry name" value="PKS_mFAS_DH"/>
</dbReference>
<evidence type="ECO:0000259" key="9">
    <source>
        <dbReference type="PROSITE" id="PS52019"/>
    </source>
</evidence>
<dbReference type="InterPro" id="IPR018201">
    <property type="entry name" value="Ketoacyl_synth_AS"/>
</dbReference>
<dbReference type="SMART" id="SM00825">
    <property type="entry name" value="PKS_KS"/>
    <property type="match status" value="1"/>
</dbReference>
<accession>A0ABW1PJ17</accession>
<dbReference type="PROSITE" id="PS00606">
    <property type="entry name" value="KS3_1"/>
    <property type="match status" value="1"/>
</dbReference>
<feature type="domain" description="Carrier" evidence="7">
    <location>
        <begin position="609"/>
        <end position="687"/>
    </location>
</feature>
<dbReference type="InterPro" id="IPR049552">
    <property type="entry name" value="PKS_DH_N"/>
</dbReference>
<dbReference type="Proteomes" id="UP001596220">
    <property type="component" value="Unassembled WGS sequence"/>
</dbReference>
<dbReference type="InterPro" id="IPR001227">
    <property type="entry name" value="Ac_transferase_dom_sf"/>
</dbReference>
<dbReference type="Pfam" id="PF08659">
    <property type="entry name" value="KR"/>
    <property type="match status" value="2"/>
</dbReference>
<dbReference type="InterPro" id="IPR020807">
    <property type="entry name" value="PKS_DH"/>
</dbReference>
<evidence type="ECO:0000256" key="5">
    <source>
        <dbReference type="PROSITE-ProRule" id="PRU01363"/>
    </source>
</evidence>
<feature type="region of interest" description="N-terminal hotdog fold" evidence="5">
    <location>
        <begin position="1"/>
        <end position="7"/>
    </location>
</feature>
<dbReference type="Pfam" id="PF14765">
    <property type="entry name" value="PS-DH"/>
    <property type="match status" value="2"/>
</dbReference>
<proteinExistence type="predicted"/>
<dbReference type="InterPro" id="IPR020806">
    <property type="entry name" value="PKS_PP-bd"/>
</dbReference>
<dbReference type="Pfam" id="PF22953">
    <property type="entry name" value="SpnB_Rossmann"/>
    <property type="match status" value="2"/>
</dbReference>
<dbReference type="EMBL" id="JBHSQO010000077">
    <property type="protein sequence ID" value="MFC6094832.1"/>
    <property type="molecule type" value="Genomic_DNA"/>
</dbReference>
<keyword evidence="2" id="KW-0597">Phosphoprotein</keyword>
<dbReference type="SMART" id="SM00822">
    <property type="entry name" value="PKS_KR"/>
    <property type="match status" value="2"/>
</dbReference>
<dbReference type="PROSITE" id="PS50075">
    <property type="entry name" value="CARRIER"/>
    <property type="match status" value="2"/>
</dbReference>
<dbReference type="Gene3D" id="3.40.50.720">
    <property type="entry name" value="NAD(P)-binding Rossmann-like Domain"/>
    <property type="match status" value="2"/>
</dbReference>
<keyword evidence="11" id="KW-1185">Reference proteome</keyword>
<dbReference type="PANTHER" id="PTHR43775">
    <property type="entry name" value="FATTY ACID SYNTHASE"/>
    <property type="match status" value="1"/>
</dbReference>
<evidence type="ECO:0000259" key="8">
    <source>
        <dbReference type="PROSITE" id="PS52004"/>
    </source>
</evidence>
<dbReference type="PROSITE" id="PS00012">
    <property type="entry name" value="PHOSPHOPANTETHEINE"/>
    <property type="match status" value="2"/>
</dbReference>
<evidence type="ECO:0000256" key="6">
    <source>
        <dbReference type="SAM" id="MobiDB-lite"/>
    </source>
</evidence>
<keyword evidence="1" id="KW-0596">Phosphopantetheine</keyword>
<dbReference type="InterPro" id="IPR016039">
    <property type="entry name" value="Thiolase-like"/>
</dbReference>
<gene>
    <name evidence="10" type="ORF">ACFP3R_36690</name>
</gene>
<dbReference type="SUPFAM" id="SSF55048">
    <property type="entry name" value="Probable ACP-binding domain of malonyl-CoA ACP transacylase"/>
    <property type="match status" value="1"/>
</dbReference>
<dbReference type="InterPro" id="IPR036291">
    <property type="entry name" value="NAD(P)-bd_dom_sf"/>
</dbReference>
<dbReference type="Pfam" id="PF00109">
    <property type="entry name" value="ketoacyl-synt"/>
    <property type="match status" value="1"/>
</dbReference>
<evidence type="ECO:0000259" key="7">
    <source>
        <dbReference type="PROSITE" id="PS50075"/>
    </source>
</evidence>